<keyword evidence="1" id="KW-0472">Membrane</keyword>
<evidence type="ECO:0000313" key="4">
    <source>
        <dbReference type="Proteomes" id="UP000177693"/>
    </source>
</evidence>
<feature type="transmembrane region" description="Helical" evidence="1">
    <location>
        <begin position="12"/>
        <end position="31"/>
    </location>
</feature>
<protein>
    <recommendedName>
        <fullName evidence="2">Pilus formation protein N-terminal domain-containing protein</fullName>
    </recommendedName>
</protein>
<evidence type="ECO:0000259" key="2">
    <source>
        <dbReference type="Pfam" id="PF13629"/>
    </source>
</evidence>
<feature type="domain" description="Pilus formation protein N-terminal" evidence="2">
    <location>
        <begin position="596"/>
        <end position="634"/>
    </location>
</feature>
<evidence type="ECO:0000313" key="3">
    <source>
        <dbReference type="EMBL" id="OGJ01118.1"/>
    </source>
</evidence>
<dbReference type="Proteomes" id="UP000177693">
    <property type="component" value="Unassembled WGS sequence"/>
</dbReference>
<keyword evidence="1" id="KW-0812">Transmembrane</keyword>
<proteinExistence type="predicted"/>
<name>A0A1F6Y411_9BACT</name>
<reference evidence="3 4" key="1">
    <citation type="journal article" date="2016" name="Nat. Commun.">
        <title>Thousands of microbial genomes shed light on interconnected biogeochemical processes in an aquifer system.</title>
        <authorList>
            <person name="Anantharaman K."/>
            <person name="Brown C.T."/>
            <person name="Hug L.A."/>
            <person name="Sharon I."/>
            <person name="Castelle C.J."/>
            <person name="Probst A.J."/>
            <person name="Thomas B.C."/>
            <person name="Singh A."/>
            <person name="Wilkins M.J."/>
            <person name="Karaoz U."/>
            <person name="Brodie E.L."/>
            <person name="Williams K.H."/>
            <person name="Hubbard S.S."/>
            <person name="Banfield J.F."/>
        </authorList>
    </citation>
    <scope>NUCLEOTIDE SEQUENCE [LARGE SCALE GENOMIC DNA]</scope>
</reference>
<comment type="caution">
    <text evidence="3">The sequence shown here is derived from an EMBL/GenBank/DDBJ whole genome shotgun (WGS) entry which is preliminary data.</text>
</comment>
<sequence length="738" mass="79237">MVTKNKIIQKFIPCLLIISILTPAIFSSFGVKKAEAQETAPIGVPVNDFPAQIYLKIITTNTTTSSIIDNKSWMQKLLEQLLKLAAKRLLAQMTQATINWINSGFHGSPLFLENPESFFRDIAKSQVKNLVDMIGYDTFRFPFGKEVALQVIDSYKSQLEINAQYTLSKVINDPDLLVQYRNDFNIGGWNGFLINTQYPQNNYLGFNMLIQQNLASRLEGTIMTPAQMVKDKLQQGLGFLSPQTCPSNPKYNNGANEFLRPSYKPLPFDTEKYPGASGSLQWERENNAARAEWTKNNTCPGGLVSTTPGSVAANQVFNALNVPFLTTALDGALGNSLAAIFDALINKLLDTGLSALASTVSPAPPADNWSYNGQTLSSGTSTYGAPAPLSIPQNVSARIDETTRTIISGGTQPYSILIPPDNRVAKAEISVSGLSGPTLSITGVAPGSTQVKVRDSSTSCPEQNLSTQCTAIVNIAINAIGVLAVTPASVVTIADNPITTTISGGEKPYSILTNPDQSVAVTGLAGENLIVTGVAPGSTFIEIKDSSTPAKTVRVNAIISTTERGALNIPQNISVITGTIVNSLPITGGTAPYKIVTTFNPEIATAQILGPNFDTLTITGKKQGETQVMVKDSSLATKFDNTSIIVTDPLVVSLSNYTTRICGLYSTYNYCFRDLTITGGMGNYSIQTEPDSRIATAQIINRKTLRITNYRTAGITSVLVKDASIAHPQTFLVNITVN</sequence>
<evidence type="ECO:0000256" key="1">
    <source>
        <dbReference type="SAM" id="Phobius"/>
    </source>
</evidence>
<dbReference type="Pfam" id="PF13629">
    <property type="entry name" value="T2SS-T3SS_pil_N"/>
    <property type="match status" value="1"/>
</dbReference>
<keyword evidence="1" id="KW-1133">Transmembrane helix</keyword>
<dbReference type="AlphaFoldDB" id="A0A1F6Y411"/>
<organism evidence="3 4">
    <name type="scientific">Candidatus Nomurabacteria bacterium RIFCSPLOWO2_02_FULL_40_67</name>
    <dbReference type="NCBI Taxonomy" id="1801787"/>
    <lineage>
        <taxon>Bacteria</taxon>
        <taxon>Candidatus Nomuraibacteriota</taxon>
    </lineage>
</organism>
<gene>
    <name evidence="3" type="ORF">A3I23_02415</name>
</gene>
<dbReference type="EMBL" id="MFVL01000023">
    <property type="protein sequence ID" value="OGJ01118.1"/>
    <property type="molecule type" value="Genomic_DNA"/>
</dbReference>
<accession>A0A1F6Y411</accession>
<dbReference type="InterPro" id="IPR032789">
    <property type="entry name" value="T2SS-T3SS_pil_N"/>
</dbReference>